<proteinExistence type="inferred from homology"/>
<reference evidence="10" key="2">
    <citation type="submission" date="2015-06" db="UniProtKB">
        <authorList>
            <consortium name="EnsemblMetazoa"/>
        </authorList>
    </citation>
    <scope>IDENTIFICATION</scope>
</reference>
<evidence type="ECO:0000259" key="9">
    <source>
        <dbReference type="Pfam" id="PF21634"/>
    </source>
</evidence>
<dbReference type="GO" id="GO:0004386">
    <property type="term" value="F:helicase activity"/>
    <property type="evidence" value="ECO:0007669"/>
    <property type="project" value="UniProtKB-KW"/>
</dbReference>
<dbReference type="GO" id="GO:0005737">
    <property type="term" value="C:cytoplasm"/>
    <property type="evidence" value="ECO:0007669"/>
    <property type="project" value="UniProtKB-SubCell"/>
</dbReference>
<keyword evidence="6" id="KW-0347">Helicase</keyword>
<dbReference type="STRING" id="36166.T1GEA3"/>
<dbReference type="SUPFAM" id="SSF52540">
    <property type="entry name" value="P-loop containing nucleoside triphosphate hydrolases"/>
    <property type="match status" value="1"/>
</dbReference>
<sequence length="399" mass="45399">MHALIYIEEVQETYEMEAYNMNRVFLKRILECDCYFLEIENLVDRRPSLTIGGMVLASDRKFTKKGAIVDVEDNGVLLKFPPSFSQEYRNQIFSMRFLCSRFNFRKQHYSVEEAHRRLGTNVLFPTMPVMNETIQCDAQLNRDLKICVSLENGEQVLVDWFNSRLDEFQKIAIKNILRGECRPMPYVIFGPPGAGKTFTIVEAALQIVKCVTDCRILIGTTSNSAADLLSELLIDSGFLSSSDFVRVISHNYLERDLIPDRIKPYCATISLGAKLMLKTRDSKGLLRAFFEMMQFCTNPMFVTNTGMKLHCQIQHLKPFKIIISTCSTLGNFHQLNFDAGHFTHVLIDEAGQCTEPECLIPISMVNKDIGQIILVGDPMQLGPNVHCKIAMSRGLETHI</sequence>
<evidence type="ECO:0000259" key="8">
    <source>
        <dbReference type="Pfam" id="PF13086"/>
    </source>
</evidence>
<dbReference type="Pfam" id="PF13086">
    <property type="entry name" value="AAA_11"/>
    <property type="match status" value="2"/>
</dbReference>
<dbReference type="InterPro" id="IPR027417">
    <property type="entry name" value="P-loop_NTPase"/>
</dbReference>
<dbReference type="PANTHER" id="PTHR45418">
    <property type="entry name" value="CANCER/TESTIS ANTIGEN 55"/>
    <property type="match status" value="1"/>
</dbReference>
<dbReference type="EnsemblMetazoa" id="MESCA001661-RA">
    <property type="protein sequence ID" value="MESCA001661-PA"/>
    <property type="gene ID" value="MESCA001661"/>
</dbReference>
<keyword evidence="5" id="KW-0378">Hydrolase</keyword>
<comment type="similarity">
    <text evidence="2">Belongs to the DNA2/NAM7 helicase family. SDE3 subfamily.</text>
</comment>
<keyword evidence="11" id="KW-1185">Reference proteome</keyword>
<dbReference type="GO" id="GO:0005524">
    <property type="term" value="F:ATP binding"/>
    <property type="evidence" value="ECO:0007669"/>
    <property type="project" value="UniProtKB-KW"/>
</dbReference>
<keyword evidence="3" id="KW-0963">Cytoplasm</keyword>
<dbReference type="AlphaFoldDB" id="T1GEA3"/>
<evidence type="ECO:0000313" key="10">
    <source>
        <dbReference type="EnsemblMetazoa" id="MESCA001661-PA"/>
    </source>
</evidence>
<dbReference type="PANTHER" id="PTHR45418:SF1">
    <property type="entry name" value="CANCER_TESTIS ANTIGEN 55"/>
    <property type="match status" value="1"/>
</dbReference>
<evidence type="ECO:0000256" key="3">
    <source>
        <dbReference type="ARBA" id="ARBA00022490"/>
    </source>
</evidence>
<dbReference type="Proteomes" id="UP000015102">
    <property type="component" value="Unassembled WGS sequence"/>
</dbReference>
<accession>T1GEA3</accession>
<keyword evidence="4" id="KW-0547">Nucleotide-binding</keyword>
<dbReference type="HOGENOM" id="CLU_691322_0_0_1"/>
<feature type="domain" description="DNA2/NAM7 helicase helicase" evidence="8">
    <location>
        <begin position="165"/>
        <end position="274"/>
    </location>
</feature>
<dbReference type="InterPro" id="IPR041677">
    <property type="entry name" value="DNA2/NAM7_AAA_11"/>
</dbReference>
<dbReference type="EMBL" id="CAQQ02175101">
    <property type="status" value="NOT_ANNOTATED_CDS"/>
    <property type="molecule type" value="Genomic_DNA"/>
</dbReference>
<dbReference type="Gene3D" id="3.40.50.300">
    <property type="entry name" value="P-loop containing nucleotide triphosphate hydrolases"/>
    <property type="match status" value="1"/>
</dbReference>
<evidence type="ECO:0000256" key="1">
    <source>
        <dbReference type="ARBA" id="ARBA00004496"/>
    </source>
</evidence>
<evidence type="ECO:0000256" key="7">
    <source>
        <dbReference type="ARBA" id="ARBA00022840"/>
    </source>
</evidence>
<protein>
    <submittedName>
        <fullName evidence="10">Uncharacterized protein</fullName>
    </submittedName>
</protein>
<evidence type="ECO:0000313" key="11">
    <source>
        <dbReference type="Proteomes" id="UP000015102"/>
    </source>
</evidence>
<evidence type="ECO:0000256" key="5">
    <source>
        <dbReference type="ARBA" id="ARBA00022801"/>
    </source>
</evidence>
<dbReference type="Pfam" id="PF21634">
    <property type="entry name" value="MOV-10_beta-barrel"/>
    <property type="match status" value="1"/>
</dbReference>
<dbReference type="EMBL" id="CAQQ02175102">
    <property type="status" value="NOT_ANNOTATED_CDS"/>
    <property type="molecule type" value="Genomic_DNA"/>
</dbReference>
<feature type="domain" description="DNA2/NAM7 helicase helicase" evidence="8">
    <location>
        <begin position="314"/>
        <end position="386"/>
    </location>
</feature>
<reference evidence="11" key="1">
    <citation type="submission" date="2013-02" db="EMBL/GenBank/DDBJ databases">
        <authorList>
            <person name="Hughes D."/>
        </authorList>
    </citation>
    <scope>NUCLEOTIDE SEQUENCE</scope>
    <source>
        <strain>Durham</strain>
        <strain evidence="11">NC isolate 2 -- Noor lab</strain>
    </source>
</reference>
<evidence type="ECO:0000256" key="4">
    <source>
        <dbReference type="ARBA" id="ARBA00022741"/>
    </source>
</evidence>
<evidence type="ECO:0000256" key="2">
    <source>
        <dbReference type="ARBA" id="ARBA00005601"/>
    </source>
</evidence>
<dbReference type="GO" id="GO:0016787">
    <property type="term" value="F:hydrolase activity"/>
    <property type="evidence" value="ECO:0007669"/>
    <property type="project" value="UniProtKB-KW"/>
</dbReference>
<name>T1GEA3_MEGSC</name>
<evidence type="ECO:0000256" key="6">
    <source>
        <dbReference type="ARBA" id="ARBA00022806"/>
    </source>
</evidence>
<organism evidence="10 11">
    <name type="scientific">Megaselia scalaris</name>
    <name type="common">Humpbacked fly</name>
    <name type="synonym">Phora scalaris</name>
    <dbReference type="NCBI Taxonomy" id="36166"/>
    <lineage>
        <taxon>Eukaryota</taxon>
        <taxon>Metazoa</taxon>
        <taxon>Ecdysozoa</taxon>
        <taxon>Arthropoda</taxon>
        <taxon>Hexapoda</taxon>
        <taxon>Insecta</taxon>
        <taxon>Pterygota</taxon>
        <taxon>Neoptera</taxon>
        <taxon>Endopterygota</taxon>
        <taxon>Diptera</taxon>
        <taxon>Brachycera</taxon>
        <taxon>Muscomorpha</taxon>
        <taxon>Platypezoidea</taxon>
        <taxon>Phoridae</taxon>
        <taxon>Megaseliini</taxon>
        <taxon>Megaselia</taxon>
    </lineage>
</organism>
<dbReference type="InterPro" id="IPR049080">
    <property type="entry name" value="MOV-10-like_beta-barrel"/>
</dbReference>
<comment type="subcellular location">
    <subcellularLocation>
        <location evidence="1">Cytoplasm</location>
    </subcellularLocation>
</comment>
<feature type="domain" description="Helicase MOV-10-like beta-barrel" evidence="9">
    <location>
        <begin position="19"/>
        <end position="95"/>
    </location>
</feature>
<keyword evidence="7" id="KW-0067">ATP-binding</keyword>